<keyword evidence="15" id="KW-1185">Reference proteome</keyword>
<dbReference type="Pfam" id="PF03313">
    <property type="entry name" value="SDH_alpha"/>
    <property type="match status" value="1"/>
</dbReference>
<keyword evidence="9" id="KW-0411">Iron-sulfur</keyword>
<dbReference type="Proteomes" id="UP000292958">
    <property type="component" value="Unassembled WGS sequence"/>
</dbReference>
<dbReference type="GO" id="GO:0046872">
    <property type="term" value="F:metal ion binding"/>
    <property type="evidence" value="ECO:0007669"/>
    <property type="project" value="UniProtKB-KW"/>
</dbReference>
<evidence type="ECO:0000256" key="3">
    <source>
        <dbReference type="ARBA" id="ARBA00008636"/>
    </source>
</evidence>
<dbReference type="PANTHER" id="PTHR30182">
    <property type="entry name" value="L-SERINE DEHYDRATASE"/>
    <property type="match status" value="1"/>
</dbReference>
<proteinExistence type="inferred from homology"/>
<evidence type="ECO:0000256" key="7">
    <source>
        <dbReference type="ARBA" id="ARBA00022723"/>
    </source>
</evidence>
<comment type="catalytic activity">
    <reaction evidence="11">
        <text>L-serine = pyruvate + NH4(+)</text>
        <dbReference type="Rhea" id="RHEA:19169"/>
        <dbReference type="ChEBI" id="CHEBI:15361"/>
        <dbReference type="ChEBI" id="CHEBI:28938"/>
        <dbReference type="ChEBI" id="CHEBI:33384"/>
        <dbReference type="EC" id="4.3.1.17"/>
    </reaction>
</comment>
<dbReference type="GO" id="GO:0003941">
    <property type="term" value="F:L-serine ammonia-lyase activity"/>
    <property type="evidence" value="ECO:0007669"/>
    <property type="project" value="UniProtKB-EC"/>
</dbReference>
<comment type="cofactor">
    <cofactor evidence="1">
        <name>[4Fe-4S] cluster</name>
        <dbReference type="ChEBI" id="CHEBI:49883"/>
    </cofactor>
</comment>
<evidence type="ECO:0000256" key="1">
    <source>
        <dbReference type="ARBA" id="ARBA00001966"/>
    </source>
</evidence>
<reference evidence="14 15" key="1">
    <citation type="submission" date="2019-02" db="EMBL/GenBank/DDBJ databases">
        <title>Genomic Encyclopedia of Archaeal and Bacterial Type Strains, Phase II (KMG-II): from individual species to whole genera.</title>
        <authorList>
            <person name="Goeker M."/>
        </authorList>
    </citation>
    <scope>NUCLEOTIDE SEQUENCE [LARGE SCALE GENOMIC DNA]</scope>
    <source>
        <strain evidence="14 15">DSM 18101</strain>
    </source>
</reference>
<dbReference type="InterPro" id="IPR051318">
    <property type="entry name" value="Fe-S_L-Ser"/>
</dbReference>
<evidence type="ECO:0000259" key="13">
    <source>
        <dbReference type="Pfam" id="PF03315"/>
    </source>
</evidence>
<evidence type="ECO:0000313" key="15">
    <source>
        <dbReference type="Proteomes" id="UP000292958"/>
    </source>
</evidence>
<dbReference type="FunFam" id="3.30.1330.90:FF:000001">
    <property type="entry name" value="L-serine ammonia-lyase 1"/>
    <property type="match status" value="1"/>
</dbReference>
<feature type="domain" description="Serine dehydratase-like alpha subunit" evidence="12">
    <location>
        <begin position="205"/>
        <end position="485"/>
    </location>
</feature>
<evidence type="ECO:0000256" key="10">
    <source>
        <dbReference type="ARBA" id="ARBA00023239"/>
    </source>
</evidence>
<dbReference type="Pfam" id="PF03315">
    <property type="entry name" value="SDH_beta"/>
    <property type="match status" value="1"/>
</dbReference>
<evidence type="ECO:0000256" key="4">
    <source>
        <dbReference type="ARBA" id="ARBA00012093"/>
    </source>
</evidence>
<keyword evidence="6" id="KW-0004">4Fe-4S</keyword>
<dbReference type="Gene3D" id="3.30.1330.90">
    <property type="entry name" value="D-3-phosphoglycerate dehydrogenase, domain 3"/>
    <property type="match status" value="1"/>
</dbReference>
<dbReference type="InterPro" id="IPR004644">
    <property type="entry name" value="Fe-S_L-Ser_mono"/>
</dbReference>
<gene>
    <name evidence="14" type="ORF">BDD14_4334</name>
</gene>
<keyword evidence="8" id="KW-0408">Iron</keyword>
<dbReference type="EMBL" id="SHKW01000001">
    <property type="protein sequence ID" value="RZU42739.1"/>
    <property type="molecule type" value="Genomic_DNA"/>
</dbReference>
<evidence type="ECO:0000259" key="12">
    <source>
        <dbReference type="Pfam" id="PF03313"/>
    </source>
</evidence>
<dbReference type="InterPro" id="IPR029009">
    <property type="entry name" value="ASB_dom_sf"/>
</dbReference>
<keyword evidence="7" id="KW-0479">Metal-binding</keyword>
<evidence type="ECO:0000256" key="2">
    <source>
        <dbReference type="ARBA" id="ARBA00004742"/>
    </source>
</evidence>
<dbReference type="InterPro" id="IPR005131">
    <property type="entry name" value="Ser_deHydtase_bsu"/>
</dbReference>
<dbReference type="GO" id="GO:0051539">
    <property type="term" value="F:4 iron, 4 sulfur cluster binding"/>
    <property type="evidence" value="ECO:0007669"/>
    <property type="project" value="UniProtKB-KW"/>
</dbReference>
<evidence type="ECO:0000256" key="9">
    <source>
        <dbReference type="ARBA" id="ARBA00023014"/>
    </source>
</evidence>
<protein>
    <recommendedName>
        <fullName evidence="4">L-serine ammonia-lyase</fullName>
        <ecNumber evidence="4">4.3.1.17</ecNumber>
    </recommendedName>
</protein>
<dbReference type="AlphaFoldDB" id="A0A4Q7YZV5"/>
<dbReference type="NCBIfam" id="TIGR00720">
    <property type="entry name" value="sda_mono"/>
    <property type="match status" value="1"/>
</dbReference>
<organism evidence="14 15">
    <name type="scientific">Edaphobacter modestus</name>
    <dbReference type="NCBI Taxonomy" id="388466"/>
    <lineage>
        <taxon>Bacteria</taxon>
        <taxon>Pseudomonadati</taxon>
        <taxon>Acidobacteriota</taxon>
        <taxon>Terriglobia</taxon>
        <taxon>Terriglobales</taxon>
        <taxon>Acidobacteriaceae</taxon>
        <taxon>Edaphobacter</taxon>
    </lineage>
</organism>
<accession>A0A4Q7YZV5</accession>
<evidence type="ECO:0000256" key="11">
    <source>
        <dbReference type="ARBA" id="ARBA00049406"/>
    </source>
</evidence>
<feature type="domain" description="Serine dehydratase beta chain" evidence="13">
    <location>
        <begin position="14"/>
        <end position="172"/>
    </location>
</feature>
<evidence type="ECO:0000313" key="14">
    <source>
        <dbReference type="EMBL" id="RZU42739.1"/>
    </source>
</evidence>
<sequence>MPFCCAYNSPVNTSLFELFKIGIGPSSSHTVGPMRAALRFAQSLDKTGRLSEISRITVDLYGSLALTGLGHGTDRAILLGLAGEAPDTVDPAVIDAELAAIRSTGTLYLLDREPIPFTETEHLHFCRNQMYPDPRRPTHPNGMRFSAFLTDGSILAEEVFYSIGGGFILSADEFETQQSTKGASTRPVPYPFSSGAELLSTAAAHHLTIADLLLANETSLISDAAIRRPPLSEEVLHASAEDQVKAGILAIWKTMQDSTERGLATEGILPGGLNVRRRAPRLACRLETGSSSDPLAPMDWVTVYAMAVNEENAAGGRVVTAPTNGAAGVIPAIAHYYTRFIDGANEDGILRYFLTAAAIGILYKENASISGAEVGCQGEVGVACSMAAGGLVAALSGTNEQIEHAAEIAMEHNLGMTCDPIGGLVQIPCIERNGMGAVKAINAARMSIHETGGHKLSLDQVIATMYQTGMDMQSRYKETSLAGLALNIIEC</sequence>
<comment type="caution">
    <text evidence="14">The sequence shown here is derived from an EMBL/GenBank/DDBJ whole genome shotgun (WGS) entry which is preliminary data.</text>
</comment>
<comment type="pathway">
    <text evidence="2">Carbohydrate biosynthesis; gluconeogenesis.</text>
</comment>
<keyword evidence="10 14" id="KW-0456">Lyase</keyword>
<evidence type="ECO:0000256" key="8">
    <source>
        <dbReference type="ARBA" id="ARBA00023004"/>
    </source>
</evidence>
<name>A0A4Q7YZV5_9BACT</name>
<dbReference type="PANTHER" id="PTHR30182:SF1">
    <property type="entry name" value="L-SERINE DEHYDRATASE 1"/>
    <property type="match status" value="1"/>
</dbReference>
<keyword evidence="5" id="KW-0312">Gluconeogenesis</keyword>
<dbReference type="GO" id="GO:0006094">
    <property type="term" value="P:gluconeogenesis"/>
    <property type="evidence" value="ECO:0007669"/>
    <property type="project" value="UniProtKB-KW"/>
</dbReference>
<comment type="similarity">
    <text evidence="3">Belongs to the iron-sulfur dependent L-serine dehydratase family.</text>
</comment>
<dbReference type="InterPro" id="IPR005130">
    <property type="entry name" value="Ser_deHydtase-like_asu"/>
</dbReference>
<dbReference type="SUPFAM" id="SSF143548">
    <property type="entry name" value="Serine metabolism enzymes domain"/>
    <property type="match status" value="1"/>
</dbReference>
<evidence type="ECO:0000256" key="6">
    <source>
        <dbReference type="ARBA" id="ARBA00022485"/>
    </source>
</evidence>
<evidence type="ECO:0000256" key="5">
    <source>
        <dbReference type="ARBA" id="ARBA00022432"/>
    </source>
</evidence>
<dbReference type="EC" id="4.3.1.17" evidence="4"/>